<dbReference type="Proteomes" id="UP000314294">
    <property type="component" value="Unassembled WGS sequence"/>
</dbReference>
<comment type="caution">
    <text evidence="2">The sequence shown here is derived from an EMBL/GenBank/DDBJ whole genome shotgun (WGS) entry which is preliminary data.</text>
</comment>
<dbReference type="AlphaFoldDB" id="A0A4Z2I320"/>
<protein>
    <submittedName>
        <fullName evidence="2">Uncharacterized protein</fullName>
    </submittedName>
</protein>
<dbReference type="EMBL" id="SRLO01000147">
    <property type="protein sequence ID" value="TNN71652.1"/>
    <property type="molecule type" value="Genomic_DNA"/>
</dbReference>
<reference evidence="2 3" key="1">
    <citation type="submission" date="2019-03" db="EMBL/GenBank/DDBJ databases">
        <title>First draft genome of Liparis tanakae, snailfish: a comprehensive survey of snailfish specific genes.</title>
        <authorList>
            <person name="Kim W."/>
            <person name="Song I."/>
            <person name="Jeong J.-H."/>
            <person name="Kim D."/>
            <person name="Kim S."/>
            <person name="Ryu S."/>
            <person name="Song J.Y."/>
            <person name="Lee S.K."/>
        </authorList>
    </citation>
    <scope>NUCLEOTIDE SEQUENCE [LARGE SCALE GENOMIC DNA]</scope>
    <source>
        <tissue evidence="2">Muscle</tissue>
    </source>
</reference>
<evidence type="ECO:0000313" key="2">
    <source>
        <dbReference type="EMBL" id="TNN71652.1"/>
    </source>
</evidence>
<feature type="region of interest" description="Disordered" evidence="1">
    <location>
        <begin position="43"/>
        <end position="70"/>
    </location>
</feature>
<accession>A0A4Z2I320</accession>
<organism evidence="2 3">
    <name type="scientific">Liparis tanakae</name>
    <name type="common">Tanaka's snailfish</name>
    <dbReference type="NCBI Taxonomy" id="230148"/>
    <lineage>
        <taxon>Eukaryota</taxon>
        <taxon>Metazoa</taxon>
        <taxon>Chordata</taxon>
        <taxon>Craniata</taxon>
        <taxon>Vertebrata</taxon>
        <taxon>Euteleostomi</taxon>
        <taxon>Actinopterygii</taxon>
        <taxon>Neopterygii</taxon>
        <taxon>Teleostei</taxon>
        <taxon>Neoteleostei</taxon>
        <taxon>Acanthomorphata</taxon>
        <taxon>Eupercaria</taxon>
        <taxon>Perciformes</taxon>
        <taxon>Cottioidei</taxon>
        <taxon>Cottales</taxon>
        <taxon>Liparidae</taxon>
        <taxon>Liparis</taxon>
    </lineage>
</organism>
<keyword evidence="3" id="KW-1185">Reference proteome</keyword>
<sequence length="149" mass="16377">MAFLQHAAVLRPRVETRTAAESTAEPTCLCPAVPAVTSQRSVAEPEAAASSRAESQLSHRVAAKKTDSLKLHSQSTEDLKSIFRLAPDSFHYLRIENAEEYSQRRPRRCQLTREAQSLKLGGDAAFHFQLASVQHADLREQSALHGEGG</sequence>
<feature type="compositionally biased region" description="Low complexity" evidence="1">
    <location>
        <begin position="43"/>
        <end position="58"/>
    </location>
</feature>
<evidence type="ECO:0000256" key="1">
    <source>
        <dbReference type="SAM" id="MobiDB-lite"/>
    </source>
</evidence>
<gene>
    <name evidence="2" type="ORF">EYF80_018177</name>
</gene>
<proteinExistence type="predicted"/>
<evidence type="ECO:0000313" key="3">
    <source>
        <dbReference type="Proteomes" id="UP000314294"/>
    </source>
</evidence>
<name>A0A4Z2I320_9TELE</name>